<proteinExistence type="inferred from homology"/>
<keyword evidence="6 11" id="KW-0472">Membrane</keyword>
<feature type="transmembrane region" description="Helical" evidence="11">
    <location>
        <begin position="91"/>
        <end position="112"/>
    </location>
</feature>
<evidence type="ECO:0000256" key="6">
    <source>
        <dbReference type="ARBA" id="ARBA00023136"/>
    </source>
</evidence>
<evidence type="ECO:0000313" key="13">
    <source>
        <dbReference type="EMBL" id="GMT06045.1"/>
    </source>
</evidence>
<dbReference type="PANTHER" id="PTHR24235">
    <property type="entry name" value="NEUROPEPTIDE Y RECEPTOR"/>
    <property type="match status" value="1"/>
</dbReference>
<dbReference type="PRINTS" id="PR00237">
    <property type="entry name" value="GPCRRHODOPSN"/>
</dbReference>
<dbReference type="SUPFAM" id="SSF81321">
    <property type="entry name" value="Family A G protein-coupled receptor-like"/>
    <property type="match status" value="1"/>
</dbReference>
<gene>
    <name evidence="13" type="ORF">PENTCL1PPCAC_28219</name>
</gene>
<evidence type="ECO:0000256" key="4">
    <source>
        <dbReference type="ARBA" id="ARBA00022989"/>
    </source>
</evidence>
<keyword evidence="8 9" id="KW-0807">Transducer</keyword>
<reference evidence="13" key="1">
    <citation type="submission" date="2023-10" db="EMBL/GenBank/DDBJ databases">
        <title>Genome assembly of Pristionchus species.</title>
        <authorList>
            <person name="Yoshida K."/>
            <person name="Sommer R.J."/>
        </authorList>
    </citation>
    <scope>NUCLEOTIDE SEQUENCE</scope>
    <source>
        <strain evidence="13">RS0144</strain>
    </source>
</reference>
<feature type="region of interest" description="Disordered" evidence="10">
    <location>
        <begin position="489"/>
        <end position="533"/>
    </location>
</feature>
<comment type="similarity">
    <text evidence="2 9">Belongs to the G-protein coupled receptor 1 family.</text>
</comment>
<evidence type="ECO:0000256" key="5">
    <source>
        <dbReference type="ARBA" id="ARBA00023040"/>
    </source>
</evidence>
<feature type="transmembrane region" description="Helical" evidence="11">
    <location>
        <begin position="184"/>
        <end position="206"/>
    </location>
</feature>
<dbReference type="PRINTS" id="PR01012">
    <property type="entry name" value="NRPEPTIDEYR"/>
</dbReference>
<evidence type="ECO:0000256" key="7">
    <source>
        <dbReference type="ARBA" id="ARBA00023170"/>
    </source>
</evidence>
<dbReference type="InterPro" id="IPR017452">
    <property type="entry name" value="GPCR_Rhodpsn_7TM"/>
</dbReference>
<feature type="domain" description="G-protein coupled receptors family 1 profile" evidence="12">
    <location>
        <begin position="70"/>
        <end position="402"/>
    </location>
</feature>
<keyword evidence="4 11" id="KW-1133">Transmembrane helix</keyword>
<dbReference type="Gene3D" id="1.20.1070.10">
    <property type="entry name" value="Rhodopsin 7-helix transmembrane proteins"/>
    <property type="match status" value="1"/>
</dbReference>
<dbReference type="AlphaFoldDB" id="A0AAV5UJI3"/>
<accession>A0AAV5UJI3</accession>
<evidence type="ECO:0000259" key="12">
    <source>
        <dbReference type="PROSITE" id="PS50262"/>
    </source>
</evidence>
<dbReference type="PANTHER" id="PTHR24235:SF3">
    <property type="entry name" value="G-PROTEIN COUPLED RECEPTOR NPR-8-RELATED"/>
    <property type="match status" value="1"/>
</dbReference>
<sequence>MMDADDIERLCPRPNDTREANHTGPPIPFNSTCLEDFFAHLTSQLRKYSEWEETAFTCIYAVISFLAVIGNGLVILAVIRKKAMRTSRNVLIVNLAISNLILAVTNIPLLWLPSANFEVNTRNGTTNYRERQFPYSRFFCKFGNVLPGSNVYCSTCTISVMAIDRYYSVRKLSLTSTRGRIVRAMIIALLIWIFSFLLSLPLLLYYDTVMLYVAKEVLVSGGEDEEPRLESYGWRMCKINTQIEGGRHAEKFMMMGITVMQVLFLYLVPLVVLSLFNVKLTRFLKMNANQMSKHGANQRLFTTGNGWEEMKLCFSQRTKKDSFAFQGPTAEEASEKRRSRTTSLLIAMACSYAALWLPFNIISFVIDMDFLSGERNASIIERVDQMCKVISMLSICINPFLYGYLNTNFRHEFTEIVYTYCLRCAPRERRLAYASRAFHPEYSSVGVTLRGSSNGNGIDNTDNDGLFSTIRRSIHGSFRRMRSLNTETTGFSSFRSKSSTPSMTNRPNLRRDQSSANLSVERPQIDTESVSVL</sequence>
<dbReference type="EMBL" id="BTSX01000006">
    <property type="protein sequence ID" value="GMT06045.1"/>
    <property type="molecule type" value="Genomic_DNA"/>
</dbReference>
<keyword evidence="7 9" id="KW-0675">Receptor</keyword>
<keyword evidence="5 9" id="KW-0297">G-protein coupled receptor</keyword>
<evidence type="ECO:0000256" key="9">
    <source>
        <dbReference type="RuleBase" id="RU000688"/>
    </source>
</evidence>
<comment type="subcellular location">
    <subcellularLocation>
        <location evidence="1">Membrane</location>
        <topology evidence="1">Multi-pass membrane protein</topology>
    </subcellularLocation>
</comment>
<protein>
    <recommendedName>
        <fullName evidence="12">G-protein coupled receptors family 1 profile domain-containing protein</fullName>
    </recommendedName>
</protein>
<feature type="transmembrane region" description="Helical" evidence="11">
    <location>
        <begin position="252"/>
        <end position="276"/>
    </location>
</feature>
<dbReference type="InterPro" id="IPR000611">
    <property type="entry name" value="NPY_rcpt"/>
</dbReference>
<organism evidence="13 14">
    <name type="scientific">Pristionchus entomophagus</name>
    <dbReference type="NCBI Taxonomy" id="358040"/>
    <lineage>
        <taxon>Eukaryota</taxon>
        <taxon>Metazoa</taxon>
        <taxon>Ecdysozoa</taxon>
        <taxon>Nematoda</taxon>
        <taxon>Chromadorea</taxon>
        <taxon>Rhabditida</taxon>
        <taxon>Rhabditina</taxon>
        <taxon>Diplogasteromorpha</taxon>
        <taxon>Diplogasteroidea</taxon>
        <taxon>Neodiplogasteridae</taxon>
        <taxon>Pristionchus</taxon>
    </lineage>
</organism>
<dbReference type="Proteomes" id="UP001432027">
    <property type="component" value="Unassembled WGS sequence"/>
</dbReference>
<keyword evidence="14" id="KW-1185">Reference proteome</keyword>
<keyword evidence="3 9" id="KW-0812">Transmembrane</keyword>
<evidence type="ECO:0000256" key="8">
    <source>
        <dbReference type="ARBA" id="ARBA00023224"/>
    </source>
</evidence>
<dbReference type="Pfam" id="PF00001">
    <property type="entry name" value="7tm_1"/>
    <property type="match status" value="1"/>
</dbReference>
<evidence type="ECO:0000256" key="10">
    <source>
        <dbReference type="SAM" id="MobiDB-lite"/>
    </source>
</evidence>
<dbReference type="GO" id="GO:0004983">
    <property type="term" value="F:neuropeptide Y receptor activity"/>
    <property type="evidence" value="ECO:0007669"/>
    <property type="project" value="InterPro"/>
</dbReference>
<feature type="transmembrane region" description="Helical" evidence="11">
    <location>
        <begin position="344"/>
        <end position="366"/>
    </location>
</feature>
<name>A0AAV5UJI3_9BILA</name>
<feature type="transmembrane region" description="Helical" evidence="11">
    <location>
        <begin position="54"/>
        <end position="79"/>
    </location>
</feature>
<dbReference type="PROSITE" id="PS50262">
    <property type="entry name" value="G_PROTEIN_RECEP_F1_2"/>
    <property type="match status" value="1"/>
</dbReference>
<evidence type="ECO:0000256" key="1">
    <source>
        <dbReference type="ARBA" id="ARBA00004141"/>
    </source>
</evidence>
<dbReference type="GO" id="GO:0016020">
    <property type="term" value="C:membrane"/>
    <property type="evidence" value="ECO:0007669"/>
    <property type="project" value="UniProtKB-SubCell"/>
</dbReference>
<feature type="transmembrane region" description="Helical" evidence="11">
    <location>
        <begin position="145"/>
        <end position="163"/>
    </location>
</feature>
<evidence type="ECO:0000256" key="3">
    <source>
        <dbReference type="ARBA" id="ARBA00022692"/>
    </source>
</evidence>
<comment type="caution">
    <text evidence="13">The sequence shown here is derived from an EMBL/GenBank/DDBJ whole genome shotgun (WGS) entry which is preliminary data.</text>
</comment>
<evidence type="ECO:0000256" key="2">
    <source>
        <dbReference type="ARBA" id="ARBA00010663"/>
    </source>
</evidence>
<evidence type="ECO:0000313" key="14">
    <source>
        <dbReference type="Proteomes" id="UP001432027"/>
    </source>
</evidence>
<feature type="compositionally biased region" description="Low complexity" evidence="10">
    <location>
        <begin position="489"/>
        <end position="504"/>
    </location>
</feature>
<dbReference type="PROSITE" id="PS00237">
    <property type="entry name" value="G_PROTEIN_RECEP_F1_1"/>
    <property type="match status" value="1"/>
</dbReference>
<evidence type="ECO:0000256" key="11">
    <source>
        <dbReference type="SAM" id="Phobius"/>
    </source>
</evidence>
<dbReference type="InterPro" id="IPR000276">
    <property type="entry name" value="GPCR_Rhodpsn"/>
</dbReference>